<keyword evidence="2" id="KW-1185">Reference proteome</keyword>
<dbReference type="Pfam" id="PF19813">
    <property type="entry name" value="DUF6296"/>
    <property type="match status" value="1"/>
</dbReference>
<organism evidence="1 2">
    <name type="scientific">Kitasatospora cathayae</name>
    <dbReference type="NCBI Taxonomy" id="3004092"/>
    <lineage>
        <taxon>Bacteria</taxon>
        <taxon>Bacillati</taxon>
        <taxon>Actinomycetota</taxon>
        <taxon>Actinomycetes</taxon>
        <taxon>Kitasatosporales</taxon>
        <taxon>Streptomycetaceae</taxon>
        <taxon>Kitasatospora</taxon>
    </lineage>
</organism>
<dbReference type="RefSeq" id="WP_270149765.1">
    <property type="nucleotide sequence ID" value="NZ_CP115450.1"/>
</dbReference>
<accession>A0ABY7QDJ1</accession>
<gene>
    <name evidence="1" type="ORF">O1G21_36145</name>
</gene>
<dbReference type="InterPro" id="IPR046263">
    <property type="entry name" value="DUF6296"/>
</dbReference>
<name>A0ABY7QDJ1_9ACTN</name>
<reference evidence="2" key="1">
    <citation type="submission" date="2022-12" db="EMBL/GenBank/DDBJ databases">
        <authorList>
            <person name="Mo P."/>
        </authorList>
    </citation>
    <scope>NUCLEOTIDE SEQUENCE [LARGE SCALE GENOMIC DNA]</scope>
    <source>
        <strain evidence="2">HUAS 3-15</strain>
    </source>
</reference>
<protein>
    <submittedName>
        <fullName evidence="1">DUF6296 family protein</fullName>
    </submittedName>
</protein>
<dbReference type="Proteomes" id="UP001212821">
    <property type="component" value="Chromosome"/>
</dbReference>
<evidence type="ECO:0000313" key="1">
    <source>
        <dbReference type="EMBL" id="WBP90766.1"/>
    </source>
</evidence>
<dbReference type="EMBL" id="CP115450">
    <property type="protein sequence ID" value="WBP90766.1"/>
    <property type="molecule type" value="Genomic_DNA"/>
</dbReference>
<evidence type="ECO:0000313" key="2">
    <source>
        <dbReference type="Proteomes" id="UP001212821"/>
    </source>
</evidence>
<proteinExistence type="predicted"/>
<sequence>MKSLERRYAVTLPGPIGGHAPPAVIVVHATERLGPGGGPVWENADGDFRVEITGEVATVLAAPLGSPRHPCLHAVPLPDRAVPLPDRAAPLR</sequence>